<reference evidence="1" key="1">
    <citation type="submission" date="2022-07" db="EMBL/GenBank/DDBJ databases">
        <title>Evaluation of T. orientalis genome assembly methods using nanopore sequencing and analysis of variation between genomes.</title>
        <authorList>
            <person name="Yam J."/>
            <person name="Micallef M.L."/>
            <person name="Liu M."/>
            <person name="Djordjevic S.P."/>
            <person name="Bogema D.R."/>
            <person name="Jenkins C."/>
        </authorList>
    </citation>
    <scope>NUCLEOTIDE SEQUENCE</scope>
    <source>
        <strain evidence="1">Goon Nure</strain>
    </source>
</reference>
<dbReference type="InterPro" id="IPR013893">
    <property type="entry name" value="RNase_P_Rpp40"/>
</dbReference>
<organism evidence="1 2">
    <name type="scientific">Theileria orientalis</name>
    <dbReference type="NCBI Taxonomy" id="68886"/>
    <lineage>
        <taxon>Eukaryota</taxon>
        <taxon>Sar</taxon>
        <taxon>Alveolata</taxon>
        <taxon>Apicomplexa</taxon>
        <taxon>Aconoidasida</taxon>
        <taxon>Piroplasmida</taxon>
        <taxon>Theileriidae</taxon>
        <taxon>Theileria</taxon>
    </lineage>
</organism>
<dbReference type="GO" id="GO:0030677">
    <property type="term" value="C:ribonuclease P complex"/>
    <property type="evidence" value="ECO:0007669"/>
    <property type="project" value="InterPro"/>
</dbReference>
<name>A0A976QUP8_THEOR</name>
<dbReference type="AlphaFoldDB" id="A0A976QUP8"/>
<dbReference type="EMBL" id="CP056069">
    <property type="protein sequence ID" value="UKK00792.2"/>
    <property type="molecule type" value="Genomic_DNA"/>
</dbReference>
<gene>
    <name evidence="1" type="ORF">MACK_000866</name>
</gene>
<accession>A0A976QUP8</accession>
<evidence type="ECO:0000313" key="2">
    <source>
        <dbReference type="Proteomes" id="UP000244811"/>
    </source>
</evidence>
<dbReference type="Proteomes" id="UP000244811">
    <property type="component" value="Chromosome 1"/>
</dbReference>
<sequence>MSKDNFPSRLDYNFVVLGTKSKNVHIRSMETLYATLFYPSMDNSVLNKFQNDFLSQKDSSCLIYNVSLTDLTKVEFVTKFLIPKRVSLFNVYDTPSTKIRFLINSKGLLYLVLDLEVFRTLGLSNCTIVDRNKEDSVTVEIDLTDSNYTKKGSKLYERLQLSLSKISQTTVILSSEVSNGIDYGKLGELLEKSSSDFKICQCNSRFQHTRVHIGSKQANSNTSLKDQPTFSLKFLNDNLNLLKESKDSQVCRKKRRKVETLKPDLNFKLEILERNRDVLVKIFNAVKKNSTKNEQTVKNMIHELNKKNVHSDSEDLNDENSPLSNILGFIDNLSLQSLKDYGPDPEISSESFELLKINNGIISKDIVYDLFKKSCEVLLRETEVFIMSLYMLSETKMCSEPLVQLRSNSGSYVHIVCSKCTHQDELMVLFLKST</sequence>
<dbReference type="GO" id="GO:0001682">
    <property type="term" value="P:tRNA 5'-leader removal"/>
    <property type="evidence" value="ECO:0007669"/>
    <property type="project" value="InterPro"/>
</dbReference>
<proteinExistence type="predicted"/>
<evidence type="ECO:0000313" key="1">
    <source>
        <dbReference type="EMBL" id="UKK00792.2"/>
    </source>
</evidence>
<dbReference type="Pfam" id="PF08584">
    <property type="entry name" value="Ribonuc_P_40"/>
    <property type="match status" value="1"/>
</dbReference>
<protein>
    <submittedName>
        <fullName evidence="1">Uncharacterized protein</fullName>
    </submittedName>
</protein>